<dbReference type="GO" id="GO:0160107">
    <property type="term" value="F:tRNA (adenine(58)-N1)-methyltransferase activity"/>
    <property type="evidence" value="ECO:0007669"/>
    <property type="project" value="UniProtKB-EC"/>
</dbReference>
<dbReference type="GO" id="GO:0030488">
    <property type="term" value="P:tRNA methylation"/>
    <property type="evidence" value="ECO:0007669"/>
    <property type="project" value="InterPro"/>
</dbReference>
<comment type="catalytic activity">
    <reaction evidence="5">
        <text>adenosine(58) in tRNA + S-adenosyl-L-methionine = N(1)-methyladenosine(58) in tRNA + S-adenosyl-L-homocysteine + H(+)</text>
        <dbReference type="Rhea" id="RHEA:43152"/>
        <dbReference type="Rhea" id="RHEA-COMP:10365"/>
        <dbReference type="Rhea" id="RHEA-COMP:10366"/>
        <dbReference type="ChEBI" id="CHEBI:15378"/>
        <dbReference type="ChEBI" id="CHEBI:57856"/>
        <dbReference type="ChEBI" id="CHEBI:59789"/>
        <dbReference type="ChEBI" id="CHEBI:74411"/>
        <dbReference type="ChEBI" id="CHEBI:74491"/>
        <dbReference type="EC" id="2.1.1.220"/>
    </reaction>
</comment>
<evidence type="ECO:0000256" key="7">
    <source>
        <dbReference type="SAM" id="MobiDB-lite"/>
    </source>
</evidence>
<comment type="similarity">
    <text evidence="5">Belongs to the class I-like SAM-binding methyltransferase superfamily. TRM61 family.</text>
</comment>
<feature type="binding site" evidence="6">
    <location>
        <position position="126"/>
    </location>
    <ligand>
        <name>S-adenosyl-L-methionine</name>
        <dbReference type="ChEBI" id="CHEBI:59789"/>
    </ligand>
</feature>
<reference evidence="9" key="1">
    <citation type="journal article" date="2021" name="PeerJ">
        <title>Extensive microbial diversity within the chicken gut microbiome revealed by metagenomics and culture.</title>
        <authorList>
            <person name="Gilroy R."/>
            <person name="Ravi A."/>
            <person name="Getino M."/>
            <person name="Pursley I."/>
            <person name="Horton D.L."/>
            <person name="Alikhan N.F."/>
            <person name="Baker D."/>
            <person name="Gharbi K."/>
            <person name="Hall N."/>
            <person name="Watson M."/>
            <person name="Adriaenssens E.M."/>
            <person name="Foster-Nyarko E."/>
            <person name="Jarju S."/>
            <person name="Secka A."/>
            <person name="Antonio M."/>
            <person name="Oren A."/>
            <person name="Chaudhuri R.R."/>
            <person name="La Ragione R."/>
            <person name="Hildebrand F."/>
            <person name="Pallen M.J."/>
        </authorList>
    </citation>
    <scope>NUCLEOTIDE SEQUENCE</scope>
    <source>
        <strain evidence="9">ChiGjej2B2-19336</strain>
    </source>
</reference>
<keyword evidence="3 5" id="KW-0949">S-adenosyl-L-methionine</keyword>
<proteinExistence type="inferred from homology"/>
<dbReference type="Pfam" id="PF08704">
    <property type="entry name" value="GCD14"/>
    <property type="match status" value="1"/>
</dbReference>
<feature type="domain" description="tRNA (adenine(58)-N(1))-methyltransferase catalytic subunit TRM61 C-terminal" evidence="8">
    <location>
        <begin position="71"/>
        <end position="246"/>
    </location>
</feature>
<dbReference type="EMBL" id="DYZA01000234">
    <property type="protein sequence ID" value="HJD98247.1"/>
    <property type="molecule type" value="Genomic_DNA"/>
</dbReference>
<comment type="caution">
    <text evidence="9">The sequence shown here is derived from an EMBL/GenBank/DDBJ whole genome shotgun (WGS) entry which is preliminary data.</text>
</comment>
<comment type="function">
    <text evidence="5">Catalyzes the S-adenosyl-L-methionine-dependent formation of N(1)-methyladenine at position 58 (m1A58) in tRNA.</text>
</comment>
<evidence type="ECO:0000313" key="9">
    <source>
        <dbReference type="EMBL" id="HJD98247.1"/>
    </source>
</evidence>
<accession>A0A921AXN6</accession>
<dbReference type="EC" id="2.1.1.220" evidence="5"/>
<feature type="binding site" evidence="6">
    <location>
        <position position="154"/>
    </location>
    <ligand>
        <name>S-adenosyl-L-methionine</name>
        <dbReference type="ChEBI" id="CHEBI:59789"/>
    </ligand>
</feature>
<evidence type="ECO:0000256" key="4">
    <source>
        <dbReference type="ARBA" id="ARBA00022694"/>
    </source>
</evidence>
<dbReference type="InterPro" id="IPR029063">
    <property type="entry name" value="SAM-dependent_MTases_sf"/>
</dbReference>
<evidence type="ECO:0000256" key="2">
    <source>
        <dbReference type="ARBA" id="ARBA00022679"/>
    </source>
</evidence>
<dbReference type="Pfam" id="PF14801">
    <property type="entry name" value="TrmI-like_N"/>
    <property type="match status" value="1"/>
</dbReference>
<dbReference type="InterPro" id="IPR049470">
    <property type="entry name" value="TRM61_C"/>
</dbReference>
<feature type="region of interest" description="Disordered" evidence="7">
    <location>
        <begin position="281"/>
        <end position="302"/>
    </location>
</feature>
<dbReference type="PIRSF" id="PIRSF017269">
    <property type="entry name" value="GCD14"/>
    <property type="match status" value="1"/>
</dbReference>
<evidence type="ECO:0000313" key="10">
    <source>
        <dbReference type="Proteomes" id="UP000698963"/>
    </source>
</evidence>
<protein>
    <recommendedName>
        <fullName evidence="5">tRNA (adenine(58)-N(1))-methyltransferase TrmI</fullName>
        <ecNumber evidence="5">2.1.1.220</ecNumber>
    </recommendedName>
</protein>
<organism evidence="9 10">
    <name type="scientific">Mailhella massiliensis</name>
    <dbReference type="NCBI Taxonomy" id="1903261"/>
    <lineage>
        <taxon>Bacteria</taxon>
        <taxon>Pseudomonadati</taxon>
        <taxon>Thermodesulfobacteriota</taxon>
        <taxon>Desulfovibrionia</taxon>
        <taxon>Desulfovibrionales</taxon>
        <taxon>Desulfovibrionaceae</taxon>
        <taxon>Mailhella</taxon>
    </lineage>
</organism>
<dbReference type="Gene3D" id="3.10.330.20">
    <property type="match status" value="1"/>
</dbReference>
<reference evidence="9" key="2">
    <citation type="submission" date="2021-09" db="EMBL/GenBank/DDBJ databases">
        <authorList>
            <person name="Gilroy R."/>
        </authorList>
    </citation>
    <scope>NUCLEOTIDE SEQUENCE</scope>
    <source>
        <strain evidence="9">ChiGjej2B2-19336</strain>
    </source>
</reference>
<evidence type="ECO:0000256" key="5">
    <source>
        <dbReference type="PIRNR" id="PIRNR017269"/>
    </source>
</evidence>
<feature type="binding site" evidence="6">
    <location>
        <position position="178"/>
    </location>
    <ligand>
        <name>S-adenosyl-L-methionine</name>
        <dbReference type="ChEBI" id="CHEBI:59789"/>
    </ligand>
</feature>
<dbReference type="Proteomes" id="UP000698963">
    <property type="component" value="Unassembled WGS sequence"/>
</dbReference>
<dbReference type="SUPFAM" id="SSF53335">
    <property type="entry name" value="S-adenosyl-L-methionine-dependent methyltransferases"/>
    <property type="match status" value="1"/>
</dbReference>
<dbReference type="PANTHER" id="PTHR12133:SF1">
    <property type="entry name" value="TRNA (ADENINE(58)-N(1))-METHYLTRANSFERASE, MITOCHONDRIAL"/>
    <property type="match status" value="1"/>
</dbReference>
<dbReference type="PANTHER" id="PTHR12133">
    <property type="entry name" value="TRNA (ADENINE(58)-N(1))-METHYLTRANSFERASE"/>
    <property type="match status" value="1"/>
</dbReference>
<dbReference type="RefSeq" id="WP_304123930.1">
    <property type="nucleotide sequence ID" value="NZ_DYZA01000234.1"/>
</dbReference>
<sequence length="302" mass="33513">MPQYGDLVILASPRGKRHIYRIEQGQDLHTQDGVMRASDLVEAEFGTEVRTAKGVPFRLQKPQLHDLVMGIKRQTQIMYPKDMGLICFKLGVGNGRTILEAGSGSGGFTLALSWFSGPEGHVHSFEAREEFHKLAKRNLAWAGVGDNVTFHLRDIAQGFGVDDPDCLNGKKGDALFLDVRTPWQYLDAAREALAPGAPIAFLLPTVEQVSELISALEIGPFEETEVCEVLVRPWKVVPGRLRPADRMSAHTAFLVFTRIQERSADWDALIPLGTRERKQEAARQARLAAARGEDPESVDYEI</sequence>
<dbReference type="InterPro" id="IPR014816">
    <property type="entry name" value="tRNA_MeTrfase_Gcd14"/>
</dbReference>
<dbReference type="GO" id="GO:0031515">
    <property type="term" value="C:tRNA (m1A) methyltransferase complex"/>
    <property type="evidence" value="ECO:0007669"/>
    <property type="project" value="UniProtKB-UniRule"/>
</dbReference>
<evidence type="ECO:0000256" key="1">
    <source>
        <dbReference type="ARBA" id="ARBA00022603"/>
    </source>
</evidence>
<evidence type="ECO:0000256" key="6">
    <source>
        <dbReference type="PIRSR" id="PIRSR017269-1"/>
    </source>
</evidence>
<dbReference type="AlphaFoldDB" id="A0A921AXN6"/>
<keyword evidence="1 5" id="KW-0489">Methyltransferase</keyword>
<evidence type="ECO:0000259" key="8">
    <source>
        <dbReference type="Pfam" id="PF08704"/>
    </source>
</evidence>
<dbReference type="PROSITE" id="PS51620">
    <property type="entry name" value="SAM_TRM61"/>
    <property type="match status" value="1"/>
</dbReference>
<dbReference type="Gene3D" id="3.40.50.150">
    <property type="entry name" value="Vaccinia Virus protein VP39"/>
    <property type="match status" value="1"/>
</dbReference>
<keyword evidence="2 5" id="KW-0808">Transferase</keyword>
<name>A0A921AXN6_9BACT</name>
<evidence type="ECO:0000256" key="3">
    <source>
        <dbReference type="ARBA" id="ARBA00022691"/>
    </source>
</evidence>
<dbReference type="CDD" id="cd02440">
    <property type="entry name" value="AdoMet_MTases"/>
    <property type="match status" value="1"/>
</dbReference>
<keyword evidence="4 5" id="KW-0819">tRNA processing</keyword>
<gene>
    <name evidence="9" type="ORF">K8W16_11460</name>
</gene>
<comment type="subunit">
    <text evidence="5">Homotetramer composed of a dimer of dimers.</text>
</comment>